<comment type="caution">
    <text evidence="7">The sequence shown here is derived from an EMBL/GenBank/DDBJ whole genome shotgun (WGS) entry which is preliminary data.</text>
</comment>
<feature type="region of interest" description="Disordered" evidence="5">
    <location>
        <begin position="246"/>
        <end position="306"/>
    </location>
</feature>
<name>A0A1V6TG16_9EURO</name>
<evidence type="ECO:0000256" key="3">
    <source>
        <dbReference type="ARBA" id="ARBA00022989"/>
    </source>
</evidence>
<evidence type="ECO:0000256" key="5">
    <source>
        <dbReference type="SAM" id="MobiDB-lite"/>
    </source>
</evidence>
<evidence type="ECO:0000256" key="4">
    <source>
        <dbReference type="ARBA" id="ARBA00023136"/>
    </source>
</evidence>
<dbReference type="STRING" id="303698.A0A1V6TG16"/>
<feature type="region of interest" description="Disordered" evidence="5">
    <location>
        <begin position="169"/>
        <end position="213"/>
    </location>
</feature>
<evidence type="ECO:0000256" key="6">
    <source>
        <dbReference type="SAM" id="Phobius"/>
    </source>
</evidence>
<keyword evidence="8" id="KW-1185">Reference proteome</keyword>
<evidence type="ECO:0000313" key="7">
    <source>
        <dbReference type="EMBL" id="OQE25318.1"/>
    </source>
</evidence>
<proteinExistence type="predicted"/>
<protein>
    <submittedName>
        <fullName evidence="7">Uncharacterized protein</fullName>
    </submittedName>
</protein>
<dbReference type="GO" id="GO:0016020">
    <property type="term" value="C:membrane"/>
    <property type="evidence" value="ECO:0007669"/>
    <property type="project" value="UniProtKB-SubCell"/>
</dbReference>
<accession>A0A1V6TG16</accession>
<evidence type="ECO:0000256" key="1">
    <source>
        <dbReference type="ARBA" id="ARBA00004167"/>
    </source>
</evidence>
<dbReference type="GO" id="GO:0071944">
    <property type="term" value="C:cell periphery"/>
    <property type="evidence" value="ECO:0007669"/>
    <property type="project" value="UniProtKB-ARBA"/>
</dbReference>
<dbReference type="OrthoDB" id="4770059at2759"/>
<sequence length="306" mass="31967">MPTTTEPTTSAPSTISALTTTFTPPSSCISDLWLGSTSGKTWMNLGPISHSECLPSGWHKTDYYSPGICPSGYGIAYTGLVERGDVTETAATCCPTLNGHTYVTREGKSSTISESIDCLWSPAPLTTEFTYTWTTNGSTMSTSTALSSNEHVNAYGVYIRWQESDLSSITPSTPATNTAAATTGNTAATTTASATSTSTEKPANSSSSSGLSTGAKAGIGVGVGVGGIIILALLGLFFVRRRNRAGQSKHNANGGNGAVLPSSPPSEMPTECAHELPTEYYSQETSTNMKELPVEEHVPELEGVKR</sequence>
<dbReference type="InterPro" id="IPR051694">
    <property type="entry name" value="Immunoregulatory_rcpt-like"/>
</dbReference>
<evidence type="ECO:0000256" key="2">
    <source>
        <dbReference type="ARBA" id="ARBA00022692"/>
    </source>
</evidence>
<keyword evidence="4 6" id="KW-0472">Membrane</keyword>
<feature type="transmembrane region" description="Helical" evidence="6">
    <location>
        <begin position="217"/>
        <end position="239"/>
    </location>
</feature>
<keyword evidence="2 6" id="KW-0812">Transmembrane</keyword>
<feature type="compositionally biased region" description="Low complexity" evidence="5">
    <location>
        <begin position="169"/>
        <end position="209"/>
    </location>
</feature>
<feature type="compositionally biased region" description="Basic and acidic residues" evidence="5">
    <location>
        <begin position="292"/>
        <end position="306"/>
    </location>
</feature>
<dbReference type="Proteomes" id="UP000191285">
    <property type="component" value="Unassembled WGS sequence"/>
</dbReference>
<dbReference type="PANTHER" id="PTHR15549">
    <property type="entry name" value="PAIRED IMMUNOGLOBULIN-LIKE TYPE 2 RECEPTOR"/>
    <property type="match status" value="1"/>
</dbReference>
<organism evidence="7 8">
    <name type="scientific">Penicillium steckii</name>
    <dbReference type="NCBI Taxonomy" id="303698"/>
    <lineage>
        <taxon>Eukaryota</taxon>
        <taxon>Fungi</taxon>
        <taxon>Dikarya</taxon>
        <taxon>Ascomycota</taxon>
        <taxon>Pezizomycotina</taxon>
        <taxon>Eurotiomycetes</taxon>
        <taxon>Eurotiomycetidae</taxon>
        <taxon>Eurotiales</taxon>
        <taxon>Aspergillaceae</taxon>
        <taxon>Penicillium</taxon>
    </lineage>
</organism>
<dbReference type="EMBL" id="MLKD01000006">
    <property type="protein sequence ID" value="OQE25318.1"/>
    <property type="molecule type" value="Genomic_DNA"/>
</dbReference>
<evidence type="ECO:0000313" key="8">
    <source>
        <dbReference type="Proteomes" id="UP000191285"/>
    </source>
</evidence>
<dbReference type="AlphaFoldDB" id="A0A1V6TG16"/>
<dbReference type="PANTHER" id="PTHR15549:SF6">
    <property type="entry name" value="MID2 DOMAIN-CONTAINING PROTEIN"/>
    <property type="match status" value="1"/>
</dbReference>
<keyword evidence="3 6" id="KW-1133">Transmembrane helix</keyword>
<feature type="compositionally biased region" description="Polar residues" evidence="5">
    <location>
        <begin position="280"/>
        <end position="289"/>
    </location>
</feature>
<reference evidence="8" key="1">
    <citation type="journal article" date="2017" name="Nat. Microbiol.">
        <title>Global analysis of biosynthetic gene clusters reveals vast potential of secondary metabolite production in Penicillium species.</title>
        <authorList>
            <person name="Nielsen J.C."/>
            <person name="Grijseels S."/>
            <person name="Prigent S."/>
            <person name="Ji B."/>
            <person name="Dainat J."/>
            <person name="Nielsen K.F."/>
            <person name="Frisvad J.C."/>
            <person name="Workman M."/>
            <person name="Nielsen J."/>
        </authorList>
    </citation>
    <scope>NUCLEOTIDE SEQUENCE [LARGE SCALE GENOMIC DNA]</scope>
    <source>
        <strain evidence="8">IBT 24891</strain>
    </source>
</reference>
<comment type="subcellular location">
    <subcellularLocation>
        <location evidence="1">Membrane</location>
        <topology evidence="1">Single-pass membrane protein</topology>
    </subcellularLocation>
</comment>
<gene>
    <name evidence="7" type="ORF">PENSTE_c006G02384</name>
</gene>